<protein>
    <submittedName>
        <fullName evidence="1">Uncharacterized protein</fullName>
    </submittedName>
</protein>
<evidence type="ECO:0000313" key="2">
    <source>
        <dbReference type="Proteomes" id="UP000023703"/>
    </source>
</evidence>
<reference evidence="1 2" key="1">
    <citation type="journal article" date="2015" name="Int. J. Syst. Evol. Microbiol.">
        <title>Revisiting Corynebacterium glyciniphilum (ex Kubota et al., 1972) sp. nov., nom. rev., isolated from putrefied banana.</title>
        <authorList>
            <person name="Al-Dilaimi A."/>
            <person name="Bednarz H."/>
            <person name="Lomker A."/>
            <person name="Niehaus K."/>
            <person name="Kalinowski J."/>
            <person name="Ruckert C."/>
        </authorList>
    </citation>
    <scope>NUCLEOTIDE SEQUENCE [LARGE SCALE GENOMIC DNA]</scope>
    <source>
        <strain evidence="1">AJ 3170</strain>
        <plasmid evidence="2">Plasmid pCgly1</plasmid>
    </source>
</reference>
<dbReference type="HOGENOM" id="CLU_2733169_0_0_11"/>
<organism evidence="1 2">
    <name type="scientific">Corynebacterium glyciniphilum AJ 3170</name>
    <dbReference type="NCBI Taxonomy" id="1404245"/>
    <lineage>
        <taxon>Bacteria</taxon>
        <taxon>Bacillati</taxon>
        <taxon>Actinomycetota</taxon>
        <taxon>Actinomycetes</taxon>
        <taxon>Mycobacteriales</taxon>
        <taxon>Corynebacteriaceae</taxon>
        <taxon>Corynebacterium</taxon>
    </lineage>
</organism>
<sequence length="71" mass="7702">MTLSGDGSDSKKERRYCDEPGLMTHSLAAYLYQYESQSISVPSVSAGFMCRSKVSETNSDKNVLRSSGGIS</sequence>
<proteinExistence type="predicted"/>
<evidence type="ECO:0000313" key="1">
    <source>
        <dbReference type="EMBL" id="AHW65684.1"/>
    </source>
</evidence>
<keyword evidence="1" id="KW-0614">Plasmid</keyword>
<gene>
    <name evidence="1" type="ORF">CGLY_16555</name>
</gene>
<dbReference type="KEGG" id="cgy:CGLY_16555"/>
<geneLocation type="plasmid" evidence="1 2">
    <name>pCgly1</name>
</geneLocation>
<dbReference type="AlphaFoldDB" id="X5DWJ8"/>
<dbReference type="Proteomes" id="UP000023703">
    <property type="component" value="Plasmid pCgly1"/>
</dbReference>
<name>X5DWJ8_9CORY</name>
<keyword evidence="2" id="KW-1185">Reference proteome</keyword>
<accession>X5DWJ8</accession>
<dbReference type="EMBL" id="CP006843">
    <property type="protein sequence ID" value="AHW65684.1"/>
    <property type="molecule type" value="Genomic_DNA"/>
</dbReference>